<reference evidence="2" key="2">
    <citation type="submission" date="2013-12" db="EMBL/GenBank/DDBJ databases">
        <title>Evolution of pathogenesis and genome organization in the Tremellales.</title>
        <authorList>
            <person name="Cuomo C."/>
            <person name="Litvintseva A."/>
            <person name="Heitman J."/>
            <person name="Chen Y."/>
            <person name="Sun S."/>
            <person name="Springer D."/>
            <person name="Dromer F."/>
            <person name="Young S."/>
            <person name="Zeng Q."/>
            <person name="Chapman S."/>
            <person name="Gujja S."/>
            <person name="Saif S."/>
            <person name="Birren B."/>
        </authorList>
    </citation>
    <scope>NUCLEOTIDE SEQUENCE [LARGE SCALE GENOMIC DNA]</scope>
    <source>
        <strain evidence="2">BCC8398</strain>
    </source>
</reference>
<keyword evidence="2" id="KW-1185">Reference proteome</keyword>
<dbReference type="Proteomes" id="UP000092666">
    <property type="component" value="Unassembled WGS sequence"/>
</dbReference>
<proteinExistence type="predicted"/>
<evidence type="ECO:0000313" key="2">
    <source>
        <dbReference type="Proteomes" id="UP000092666"/>
    </source>
</evidence>
<sequence>MIECHSARDRQTSEPSNGKSIKGLVAEVAVGAFSAKGELEASSVSSVFDDHNCQLDQLSSADLTLGIGFVAEHSKFLGGLSSYPTPAADQISAKLLGTSKLKRTLTRRIGTSALGWKPVALIHNPEKIVRSRNPPSLSLLFVVLFSSFDPGDSVELALAAQRLPSLLLLVLMFAFVPRSFPCFSMEERIGSERTTHNQTLVRAEEESEWTIAESRDHPKYTPRYLTIRSTMRIV</sequence>
<name>A0A1B9GUW1_9TREE</name>
<protein>
    <submittedName>
        <fullName evidence="1">Uncharacterized protein</fullName>
    </submittedName>
</protein>
<accession>A0A1B9GUW1</accession>
<dbReference type="AlphaFoldDB" id="A0A1B9GUW1"/>
<dbReference type="EMBL" id="KV700124">
    <property type="protein sequence ID" value="OCF34675.1"/>
    <property type="molecule type" value="Genomic_DNA"/>
</dbReference>
<organism evidence="1 2">
    <name type="scientific">Kwoniella heveanensis BCC8398</name>
    <dbReference type="NCBI Taxonomy" id="1296120"/>
    <lineage>
        <taxon>Eukaryota</taxon>
        <taxon>Fungi</taxon>
        <taxon>Dikarya</taxon>
        <taxon>Basidiomycota</taxon>
        <taxon>Agaricomycotina</taxon>
        <taxon>Tremellomycetes</taxon>
        <taxon>Tremellales</taxon>
        <taxon>Cryptococcaceae</taxon>
        <taxon>Kwoniella</taxon>
    </lineage>
</organism>
<evidence type="ECO:0000313" key="1">
    <source>
        <dbReference type="EMBL" id="OCF34675.1"/>
    </source>
</evidence>
<gene>
    <name evidence="1" type="ORF">I316_03718</name>
</gene>
<reference evidence="1 2" key="1">
    <citation type="submission" date="2013-07" db="EMBL/GenBank/DDBJ databases">
        <title>The Genome Sequence of Cryptococcus heveanensis BCC8398.</title>
        <authorList>
            <consortium name="The Broad Institute Genome Sequencing Platform"/>
            <person name="Cuomo C."/>
            <person name="Litvintseva A."/>
            <person name="Chen Y."/>
            <person name="Heitman J."/>
            <person name="Sun S."/>
            <person name="Springer D."/>
            <person name="Dromer F."/>
            <person name="Young S.K."/>
            <person name="Zeng Q."/>
            <person name="Gargeya S."/>
            <person name="Fitzgerald M."/>
            <person name="Abouelleil A."/>
            <person name="Alvarado L."/>
            <person name="Berlin A.M."/>
            <person name="Chapman S.B."/>
            <person name="Dewar J."/>
            <person name="Goldberg J."/>
            <person name="Griggs A."/>
            <person name="Gujja S."/>
            <person name="Hansen M."/>
            <person name="Howarth C."/>
            <person name="Imamovic A."/>
            <person name="Larimer J."/>
            <person name="McCowan C."/>
            <person name="Murphy C."/>
            <person name="Pearson M."/>
            <person name="Priest M."/>
            <person name="Roberts A."/>
            <person name="Saif S."/>
            <person name="Shea T."/>
            <person name="Sykes S."/>
            <person name="Wortman J."/>
            <person name="Nusbaum C."/>
            <person name="Birren B."/>
        </authorList>
    </citation>
    <scope>NUCLEOTIDE SEQUENCE [LARGE SCALE GENOMIC DNA]</scope>
    <source>
        <strain evidence="1 2">BCC8398</strain>
    </source>
</reference>